<dbReference type="Gene3D" id="2.60.40.1510">
    <property type="entry name" value="ntegrin, alpha v. Chain A, domain 3"/>
    <property type="match status" value="1"/>
</dbReference>
<evidence type="ECO:0000256" key="9">
    <source>
        <dbReference type="ARBA" id="ARBA00022989"/>
    </source>
</evidence>
<keyword evidence="5 15" id="KW-0812">Transmembrane</keyword>
<protein>
    <recommendedName>
        <fullName evidence="15">Integrin beta</fullName>
    </recommendedName>
</protein>
<name>A0AAW1U0R3_9CUCU</name>
<keyword evidence="3" id="KW-1003">Cell membrane</keyword>
<evidence type="ECO:0000256" key="6">
    <source>
        <dbReference type="ARBA" id="ARBA00022729"/>
    </source>
</evidence>
<dbReference type="GO" id="GO:0016477">
    <property type="term" value="P:cell migration"/>
    <property type="evidence" value="ECO:0007669"/>
    <property type="project" value="TreeGrafter"/>
</dbReference>
<feature type="disulfide bond" evidence="14">
    <location>
        <begin position="257"/>
        <end position="298"/>
    </location>
</feature>
<feature type="disulfide bond" evidence="14">
    <location>
        <begin position="583"/>
        <end position="588"/>
    </location>
</feature>
<evidence type="ECO:0000256" key="12">
    <source>
        <dbReference type="ARBA" id="ARBA00023157"/>
    </source>
</evidence>
<evidence type="ECO:0000256" key="11">
    <source>
        <dbReference type="ARBA" id="ARBA00023136"/>
    </source>
</evidence>
<evidence type="ECO:0000256" key="8">
    <source>
        <dbReference type="ARBA" id="ARBA00022889"/>
    </source>
</evidence>
<evidence type="ECO:0000313" key="20">
    <source>
        <dbReference type="Proteomes" id="UP001431783"/>
    </source>
</evidence>
<evidence type="ECO:0000256" key="2">
    <source>
        <dbReference type="ARBA" id="ARBA00007449"/>
    </source>
</evidence>
<feature type="disulfide bond" evidence="14">
    <location>
        <begin position="499"/>
        <end position="534"/>
    </location>
</feature>
<comment type="caution">
    <text evidence="19">The sequence shown here is derived from an EMBL/GenBank/DDBJ whole genome shotgun (WGS) entry which is preliminary data.</text>
</comment>
<keyword evidence="7" id="KW-0677">Repeat</keyword>
<evidence type="ECO:0000256" key="15">
    <source>
        <dbReference type="RuleBase" id="RU000633"/>
    </source>
</evidence>
<dbReference type="GO" id="GO:0009986">
    <property type="term" value="C:cell surface"/>
    <property type="evidence" value="ECO:0007669"/>
    <property type="project" value="TreeGrafter"/>
</dbReference>
<keyword evidence="8 15" id="KW-0130">Cell adhesion</keyword>
<evidence type="ECO:0000256" key="1">
    <source>
        <dbReference type="ARBA" id="ARBA00004251"/>
    </source>
</evidence>
<feature type="disulfide bond" evidence="14">
    <location>
        <begin position="42"/>
        <end position="73"/>
    </location>
</feature>
<keyword evidence="13" id="KW-0325">Glycoprotein</keyword>
<evidence type="ECO:0000256" key="5">
    <source>
        <dbReference type="ARBA" id="ARBA00022692"/>
    </source>
</evidence>
<keyword evidence="11 16" id="KW-0472">Membrane</keyword>
<feature type="disulfide bond" evidence="14">
    <location>
        <begin position="472"/>
        <end position="476"/>
    </location>
</feature>
<keyword evidence="4" id="KW-0245">EGF-like domain</keyword>
<evidence type="ECO:0000313" key="19">
    <source>
        <dbReference type="EMBL" id="KAK9872954.1"/>
    </source>
</evidence>
<feature type="disulfide bond" evidence="14">
    <location>
        <begin position="649"/>
        <end position="658"/>
    </location>
</feature>
<feature type="disulfide bond" evidence="14">
    <location>
        <begin position="631"/>
        <end position="641"/>
    </location>
</feature>
<dbReference type="GO" id="GO:0033627">
    <property type="term" value="P:cell adhesion mediated by integrin"/>
    <property type="evidence" value="ECO:0007669"/>
    <property type="project" value="TreeGrafter"/>
</dbReference>
<feature type="disulfide bond" evidence="14">
    <location>
        <begin position="601"/>
        <end position="608"/>
    </location>
</feature>
<feature type="disulfide bond" evidence="14">
    <location>
        <begin position="585"/>
        <end position="618"/>
    </location>
</feature>
<evidence type="ECO:0000259" key="18">
    <source>
        <dbReference type="SMART" id="SM00187"/>
    </source>
</evidence>
<dbReference type="Pfam" id="PF00362">
    <property type="entry name" value="Integrin_beta"/>
    <property type="match status" value="1"/>
</dbReference>
<keyword evidence="10 15" id="KW-0401">Integrin</keyword>
<keyword evidence="9 16" id="KW-1133">Transmembrane helix</keyword>
<dbReference type="Proteomes" id="UP001431783">
    <property type="component" value="Unassembled WGS sequence"/>
</dbReference>
<feature type="signal peptide" evidence="17">
    <location>
        <begin position="1"/>
        <end position="25"/>
    </location>
</feature>
<dbReference type="InterPro" id="IPR036465">
    <property type="entry name" value="vWFA_dom_sf"/>
</dbReference>
<keyword evidence="12 14" id="KW-1015">Disulfide bond</keyword>
<dbReference type="InterPro" id="IPR032695">
    <property type="entry name" value="Integrin_dom_sf"/>
</dbReference>
<feature type="disulfide bond" evidence="14">
    <location>
        <begin position="39"/>
        <end position="48"/>
    </location>
</feature>
<dbReference type="SUPFAM" id="SSF69179">
    <property type="entry name" value="Integrin domains"/>
    <property type="match status" value="1"/>
</dbReference>
<feature type="disulfide bond" evidence="14">
    <location>
        <begin position="540"/>
        <end position="545"/>
    </location>
</feature>
<reference evidence="19 20" key="1">
    <citation type="submission" date="2023-03" db="EMBL/GenBank/DDBJ databases">
        <title>Genome insight into feeding habits of ladybird beetles.</title>
        <authorList>
            <person name="Li H.-S."/>
            <person name="Huang Y.-H."/>
            <person name="Pang H."/>
        </authorList>
    </citation>
    <scope>NUCLEOTIDE SEQUENCE [LARGE SCALE GENOMIC DNA]</scope>
    <source>
        <strain evidence="19">SYSU_2023b</strain>
        <tissue evidence="19">Whole body</tissue>
    </source>
</reference>
<feature type="disulfide bond" evidence="14">
    <location>
        <begin position="547"/>
        <end position="562"/>
    </location>
</feature>
<feature type="disulfide bond" evidence="14">
    <location>
        <begin position="415"/>
        <end position="423"/>
    </location>
</feature>
<evidence type="ECO:0000256" key="3">
    <source>
        <dbReference type="ARBA" id="ARBA00022475"/>
    </source>
</evidence>
<feature type="transmembrane region" description="Helical" evidence="16">
    <location>
        <begin position="705"/>
        <end position="724"/>
    </location>
</feature>
<feature type="chain" id="PRO_5043957283" description="Integrin beta" evidence="17">
    <location>
        <begin position="26"/>
        <end position="734"/>
    </location>
</feature>
<dbReference type="GO" id="GO:0005178">
    <property type="term" value="F:integrin binding"/>
    <property type="evidence" value="ECO:0007669"/>
    <property type="project" value="TreeGrafter"/>
</dbReference>
<dbReference type="InterPro" id="IPR057073">
    <property type="entry name" value="EGF_integrin_2"/>
</dbReference>
<gene>
    <name evidence="19" type="ORF">WA026_020305</name>
</gene>
<feature type="disulfide bond" evidence="14">
    <location>
        <begin position="590"/>
        <end position="599"/>
    </location>
</feature>
<dbReference type="GO" id="GO:0007157">
    <property type="term" value="P:heterophilic cell-cell adhesion via plasma membrane cell adhesion molecules"/>
    <property type="evidence" value="ECO:0007669"/>
    <property type="project" value="UniProtKB-ARBA"/>
</dbReference>
<dbReference type="Gene3D" id="2.10.25.10">
    <property type="entry name" value="Laminin"/>
    <property type="match status" value="4"/>
</dbReference>
<evidence type="ECO:0000256" key="14">
    <source>
        <dbReference type="PIRSR" id="PIRSR002512-1"/>
    </source>
</evidence>
<dbReference type="PANTHER" id="PTHR10082:SF60">
    <property type="entry name" value="INTEGRIN BETA-PS"/>
    <property type="match status" value="1"/>
</dbReference>
<dbReference type="PIRSF" id="PIRSF002512">
    <property type="entry name" value="Integrin_B"/>
    <property type="match status" value="1"/>
</dbReference>
<dbReference type="PANTHER" id="PTHR10082">
    <property type="entry name" value="INTEGRIN BETA SUBUNIT"/>
    <property type="match status" value="1"/>
</dbReference>
<dbReference type="GO" id="GO:0008305">
    <property type="term" value="C:integrin complex"/>
    <property type="evidence" value="ECO:0007669"/>
    <property type="project" value="TreeGrafter"/>
</dbReference>
<evidence type="ECO:0000256" key="7">
    <source>
        <dbReference type="ARBA" id="ARBA00022737"/>
    </source>
</evidence>
<evidence type="ECO:0000256" key="13">
    <source>
        <dbReference type="ARBA" id="ARBA00023180"/>
    </source>
</evidence>
<sequence length="734" mass="81323">MVVVKFSSVYIFIIIFSLKRIVCESATKNGTSCGLNIFCGDCLQQAECAWCIEPMVYLDEKQHCVSKDRISLCPENLQVNPKSELHILSQKPLQSTIGNHVQVTPQKINMTMRVGEAQSIEFTYAQAKDYPIDLYYIMDYSASMERHREKLGKLGNKLAETMRKITSDFRIGFGSFVDKTELPFTSTVPAKLESPCSLNKGNEGKKIKCVSPYGFKNHMSLSANYTKFSIEVSQGKVSGNLDTPEGGFDAIMQAIVCKKVIGWRDKARHLLVFSTDADFHIAGDGKLTGVMLPNDAKCHMSNDEYRGSLTYDYPSVSHLNYVAKKNNINLIFAIVNTTEGKSQRQIAAQKTWGGNLLDSYIELTKNIENSNVGALNRDSENVIDLVLQNYNKIVDSVVIDINSKETIDVKLTSNCTRPIERGCSDLHLGEKVKFTAVITPMTCKGYDGKPITLTLKPEALDESLTIELNLICGCDCESPGNSYYLQNSTECKNLGDLVCGVCKCLPGTMGEHCDCDERDLYSTKCIQSPGAPVCSGLGDCICGKCECYKRTSKDEVISGKYCQCNNYSCNQKNGLLCSGKGECSCGKCICDAGWNGVACDCQEGNSTCIDSRNSFEVCSGRGTCKCGKCECSETYFTGSYCEVSTKDRCTELRNCVDCKVFILDLSRVRNVMQNVQSIPSKKKTKSVKTTRTRVQKHANILMKKLVWFDISTVVIGINISLSMCRRKSRVPQML</sequence>
<dbReference type="FunFam" id="3.40.50.410:FF:000002">
    <property type="entry name" value="Integrin beta"/>
    <property type="match status" value="1"/>
</dbReference>
<feature type="disulfide bond" evidence="14">
    <location>
        <begin position="196"/>
        <end position="209"/>
    </location>
</feature>
<feature type="disulfide bond" evidence="14">
    <location>
        <begin position="624"/>
        <end position="629"/>
    </location>
</feature>
<keyword evidence="6 17" id="KW-0732">Signal</keyword>
<dbReference type="Gene3D" id="3.40.50.410">
    <property type="entry name" value="von Willebrand factor, type A domain"/>
    <property type="match status" value="1"/>
</dbReference>
<dbReference type="SUPFAM" id="SSF53300">
    <property type="entry name" value="vWA-like"/>
    <property type="match status" value="1"/>
</dbReference>
<organism evidence="19 20">
    <name type="scientific">Henosepilachna vigintioctopunctata</name>
    <dbReference type="NCBI Taxonomy" id="420089"/>
    <lineage>
        <taxon>Eukaryota</taxon>
        <taxon>Metazoa</taxon>
        <taxon>Ecdysozoa</taxon>
        <taxon>Arthropoda</taxon>
        <taxon>Hexapoda</taxon>
        <taxon>Insecta</taxon>
        <taxon>Pterygota</taxon>
        <taxon>Neoptera</taxon>
        <taxon>Endopterygota</taxon>
        <taxon>Coleoptera</taxon>
        <taxon>Polyphaga</taxon>
        <taxon>Cucujiformia</taxon>
        <taxon>Coccinelloidea</taxon>
        <taxon>Coccinellidae</taxon>
        <taxon>Epilachninae</taxon>
        <taxon>Epilachnini</taxon>
        <taxon>Henosepilachna</taxon>
    </lineage>
</organism>
<dbReference type="EMBL" id="JARQZJ010000014">
    <property type="protein sequence ID" value="KAK9872954.1"/>
    <property type="molecule type" value="Genomic_DNA"/>
</dbReference>
<comment type="subcellular location">
    <subcellularLocation>
        <location evidence="1 15">Cell membrane</location>
        <topology evidence="1 15">Single-pass type I membrane protein</topology>
    </subcellularLocation>
</comment>
<keyword evidence="20" id="KW-1185">Reference proteome</keyword>
<dbReference type="PROSITE" id="PS52047">
    <property type="entry name" value="I_EGF_2"/>
    <property type="match status" value="1"/>
</dbReference>
<evidence type="ECO:0000256" key="17">
    <source>
        <dbReference type="SAM" id="SignalP"/>
    </source>
</evidence>
<dbReference type="SMART" id="SM00187">
    <property type="entry name" value="INB"/>
    <property type="match status" value="1"/>
</dbReference>
<evidence type="ECO:0000256" key="16">
    <source>
        <dbReference type="SAM" id="Phobius"/>
    </source>
</evidence>
<dbReference type="GO" id="GO:0007160">
    <property type="term" value="P:cell-matrix adhesion"/>
    <property type="evidence" value="ECO:0007669"/>
    <property type="project" value="TreeGrafter"/>
</dbReference>
<feature type="disulfide bond" evidence="14">
    <location>
        <begin position="564"/>
        <end position="569"/>
    </location>
</feature>
<dbReference type="AlphaFoldDB" id="A0AAW1U0R3"/>
<dbReference type="SUPFAM" id="SSF57196">
    <property type="entry name" value="EGF/Laminin"/>
    <property type="match status" value="2"/>
</dbReference>
<dbReference type="GO" id="GO:0005925">
    <property type="term" value="C:focal adhesion"/>
    <property type="evidence" value="ECO:0007669"/>
    <property type="project" value="TreeGrafter"/>
</dbReference>
<evidence type="ECO:0000256" key="4">
    <source>
        <dbReference type="ARBA" id="ARBA00022536"/>
    </source>
</evidence>
<comment type="similarity">
    <text evidence="2 15">Belongs to the integrin beta chain family.</text>
</comment>
<dbReference type="PROSITE" id="PS00243">
    <property type="entry name" value="I_EGF_1"/>
    <property type="match status" value="1"/>
</dbReference>
<dbReference type="InterPro" id="IPR015812">
    <property type="entry name" value="Integrin_bsu"/>
</dbReference>
<dbReference type="FunFam" id="2.10.25.10:FF:000036">
    <property type="entry name" value="Integrin beta"/>
    <property type="match status" value="1"/>
</dbReference>
<dbReference type="GO" id="GO:0007229">
    <property type="term" value="P:integrin-mediated signaling pathway"/>
    <property type="evidence" value="ECO:0007669"/>
    <property type="project" value="UniProtKB-KW"/>
</dbReference>
<evidence type="ECO:0000256" key="10">
    <source>
        <dbReference type="ARBA" id="ARBA00023037"/>
    </source>
</evidence>
<feature type="disulfide bond" evidence="14">
    <location>
        <begin position="542"/>
        <end position="577"/>
    </location>
</feature>
<feature type="disulfide bond" evidence="14">
    <location>
        <begin position="51"/>
        <end position="64"/>
    </location>
</feature>
<dbReference type="InterPro" id="IPR002369">
    <property type="entry name" value="Integrin_bsu_VWA"/>
</dbReference>
<dbReference type="Pfam" id="PF23105">
    <property type="entry name" value="EGF_integrin"/>
    <property type="match status" value="1"/>
</dbReference>
<feature type="domain" description="Integrin beta subunit VWA" evidence="18">
    <location>
        <begin position="39"/>
        <end position="474"/>
    </location>
</feature>
<proteinExistence type="inferred from homology"/>
<dbReference type="PRINTS" id="PR01186">
    <property type="entry name" value="INTEGRINB"/>
</dbReference>
<feature type="disulfide bond" evidence="14">
    <location>
        <begin position="504"/>
        <end position="513"/>
    </location>
</feature>
<dbReference type="InterPro" id="IPR057243">
    <property type="entry name" value="Integrin_I-EGF_CS"/>
</dbReference>
<accession>A0AAW1U0R3</accession>